<dbReference type="OMA" id="SIGMQPF"/>
<evidence type="ECO:0000313" key="4">
    <source>
        <dbReference type="Proteomes" id="UP000011777"/>
    </source>
</evidence>
<organism evidence="3 4">
    <name type="scientific">Candida maltosa (strain Xu316)</name>
    <name type="common">Yeast</name>
    <dbReference type="NCBI Taxonomy" id="1245528"/>
    <lineage>
        <taxon>Eukaryota</taxon>
        <taxon>Fungi</taxon>
        <taxon>Dikarya</taxon>
        <taxon>Ascomycota</taxon>
        <taxon>Saccharomycotina</taxon>
        <taxon>Pichiomycetes</taxon>
        <taxon>Debaryomycetaceae</taxon>
        <taxon>Candida/Lodderomyces clade</taxon>
        <taxon>Candida</taxon>
    </lineage>
</organism>
<gene>
    <name evidence="3" type="ORF">G210_2428</name>
</gene>
<evidence type="ECO:0000313" key="3">
    <source>
        <dbReference type="EMBL" id="EMG47261.1"/>
    </source>
</evidence>
<name>M3ILK2_CANMX</name>
<comment type="caution">
    <text evidence="3">The sequence shown here is derived from an EMBL/GenBank/DDBJ whole genome shotgun (WGS) entry which is preliminary data.</text>
</comment>
<reference evidence="3 4" key="1">
    <citation type="submission" date="2013-02" db="EMBL/GenBank/DDBJ databases">
        <title>Genome sequence of Candida maltosa Xu316, a potential industrial strain for xylitol and ethanol production.</title>
        <authorList>
            <person name="Yu J."/>
            <person name="Wang Q."/>
            <person name="Geng X."/>
            <person name="Bao W."/>
            <person name="He P."/>
            <person name="Cai J."/>
        </authorList>
    </citation>
    <scope>NUCLEOTIDE SEQUENCE [LARGE SCALE GENOMIC DNA]</scope>
    <source>
        <strain evidence="4">Xu316</strain>
    </source>
</reference>
<dbReference type="OrthoDB" id="3993941at2759"/>
<evidence type="ECO:0000256" key="2">
    <source>
        <dbReference type="SAM" id="MobiDB-lite"/>
    </source>
</evidence>
<accession>M3ILK2</accession>
<sequence length="509" mass="57835">MASSSINNGFDSINLASTIHSDLRENPISKRLPSTIPMSTSEDDEDDELDPEEFISSKEDHKPVNKRFGNAKSAALLHSTMENSRISSIDDSSSDIFYAQDSILIKSIKFPTEMYQENSNYGSESPIEYLSNKIKLLTQELYEDASKYDDYLQSGNGFIYNLRNKIIQNYNNLSESYYSLSELYAKDITYAEKLHDSFEKWDRQRNKVIAKMKSIKSDSNKHGAKLYSLLDESNEVDKEISELEERLEKLRSKKTVLNKEIEDTSSVLESRTAKYVDIFKNLEKQGKSSILSFLQSNGVPDKDIESIVRYLPVDVTILNNYSIKKSSSSQVDLAKEIETNAPPPQNPTSIGMQPFIIPEETNAPPAEELLSLNHDHGPTPFEKGYAKGSQNSAQFKMKMNNLVGKFIESMNKNNDYSTARPSTPSQVKVDDLSNTINEKLDLEPITTFLEHKVAALNDLVGQVSKNATFYHEFGEVWENVTKLMNLQEEKLENQFLTLHSINYSEFYPI</sequence>
<dbReference type="HOGENOM" id="CLU_030729_0_0_1"/>
<evidence type="ECO:0008006" key="5">
    <source>
        <dbReference type="Google" id="ProtNLM"/>
    </source>
</evidence>
<dbReference type="Proteomes" id="UP000011777">
    <property type="component" value="Unassembled WGS sequence"/>
</dbReference>
<feature type="region of interest" description="Disordered" evidence="2">
    <location>
        <begin position="24"/>
        <end position="51"/>
    </location>
</feature>
<protein>
    <recommendedName>
        <fullName evidence="5">Autophagy-related protein 28</fullName>
    </recommendedName>
</protein>
<keyword evidence="1" id="KW-0175">Coiled coil</keyword>
<dbReference type="STRING" id="1245528.M3ILK2"/>
<keyword evidence="4" id="KW-1185">Reference proteome</keyword>
<evidence type="ECO:0000256" key="1">
    <source>
        <dbReference type="SAM" id="Coils"/>
    </source>
</evidence>
<dbReference type="AlphaFoldDB" id="M3ILK2"/>
<feature type="coiled-coil region" evidence="1">
    <location>
        <begin position="226"/>
        <end position="267"/>
    </location>
</feature>
<proteinExistence type="predicted"/>
<dbReference type="EMBL" id="AOGT01001652">
    <property type="protein sequence ID" value="EMG47261.1"/>
    <property type="molecule type" value="Genomic_DNA"/>
</dbReference>
<dbReference type="eggNOG" id="ENOG502SGGR">
    <property type="taxonomic scope" value="Eukaryota"/>
</dbReference>
<feature type="compositionally biased region" description="Acidic residues" evidence="2">
    <location>
        <begin position="41"/>
        <end position="51"/>
    </location>
</feature>